<evidence type="ECO:0000313" key="2">
    <source>
        <dbReference type="Proteomes" id="UP000792457"/>
    </source>
</evidence>
<protein>
    <submittedName>
        <fullName evidence="1">Uncharacterized protein</fullName>
    </submittedName>
</protein>
<proteinExistence type="predicted"/>
<name>A0A8K0P4R8_LADFU</name>
<feature type="non-terminal residue" evidence="1">
    <location>
        <position position="127"/>
    </location>
</feature>
<dbReference type="AlphaFoldDB" id="A0A8K0P4R8"/>
<dbReference type="Proteomes" id="UP000792457">
    <property type="component" value="Unassembled WGS sequence"/>
</dbReference>
<dbReference type="OrthoDB" id="5958958at2759"/>
<dbReference type="EMBL" id="KZ308609">
    <property type="protein sequence ID" value="KAG8232278.1"/>
    <property type="molecule type" value="Genomic_DNA"/>
</dbReference>
<sequence>QAENNSTCLVPDFVHSVAAQLCQAPQLAAYRELLLSNPKLQDLLSLPQCIADPDRALIKGILEPLESIGHPKFDLNSMSGSYHPVIEGSCHGDIDNVQGEMQGSFHGSIHNSAHGDRLADALRKDPM</sequence>
<gene>
    <name evidence="1" type="ORF">J437_LFUL011218</name>
</gene>
<accession>A0A8K0P4R8</accession>
<comment type="caution">
    <text evidence="1">The sequence shown here is derived from an EMBL/GenBank/DDBJ whole genome shotgun (WGS) entry which is preliminary data.</text>
</comment>
<reference evidence="1" key="1">
    <citation type="submission" date="2013-04" db="EMBL/GenBank/DDBJ databases">
        <authorList>
            <person name="Qu J."/>
            <person name="Murali S.C."/>
            <person name="Bandaranaike D."/>
            <person name="Bellair M."/>
            <person name="Blankenburg K."/>
            <person name="Chao H."/>
            <person name="Dinh H."/>
            <person name="Doddapaneni H."/>
            <person name="Downs B."/>
            <person name="Dugan-Rocha S."/>
            <person name="Elkadiri S."/>
            <person name="Gnanaolivu R.D."/>
            <person name="Hernandez B."/>
            <person name="Javaid M."/>
            <person name="Jayaseelan J.C."/>
            <person name="Lee S."/>
            <person name="Li M."/>
            <person name="Ming W."/>
            <person name="Munidasa M."/>
            <person name="Muniz J."/>
            <person name="Nguyen L."/>
            <person name="Ongeri F."/>
            <person name="Osuji N."/>
            <person name="Pu L.-L."/>
            <person name="Puazo M."/>
            <person name="Qu C."/>
            <person name="Quiroz J."/>
            <person name="Raj R."/>
            <person name="Weissenberger G."/>
            <person name="Xin Y."/>
            <person name="Zou X."/>
            <person name="Han Y."/>
            <person name="Richards S."/>
            <person name="Worley K."/>
            <person name="Muzny D."/>
            <person name="Gibbs R."/>
        </authorList>
    </citation>
    <scope>NUCLEOTIDE SEQUENCE</scope>
    <source>
        <strain evidence="1">Sampled in the wild</strain>
    </source>
</reference>
<feature type="non-terminal residue" evidence="1">
    <location>
        <position position="1"/>
    </location>
</feature>
<organism evidence="1 2">
    <name type="scientific">Ladona fulva</name>
    <name type="common">Scarce chaser dragonfly</name>
    <name type="synonym">Libellula fulva</name>
    <dbReference type="NCBI Taxonomy" id="123851"/>
    <lineage>
        <taxon>Eukaryota</taxon>
        <taxon>Metazoa</taxon>
        <taxon>Ecdysozoa</taxon>
        <taxon>Arthropoda</taxon>
        <taxon>Hexapoda</taxon>
        <taxon>Insecta</taxon>
        <taxon>Pterygota</taxon>
        <taxon>Palaeoptera</taxon>
        <taxon>Odonata</taxon>
        <taxon>Epiprocta</taxon>
        <taxon>Anisoptera</taxon>
        <taxon>Libelluloidea</taxon>
        <taxon>Libellulidae</taxon>
        <taxon>Ladona</taxon>
    </lineage>
</organism>
<reference evidence="1" key="2">
    <citation type="submission" date="2017-10" db="EMBL/GenBank/DDBJ databases">
        <title>Ladona fulva Genome sequencing and assembly.</title>
        <authorList>
            <person name="Murali S."/>
            <person name="Richards S."/>
            <person name="Bandaranaike D."/>
            <person name="Bellair M."/>
            <person name="Blankenburg K."/>
            <person name="Chao H."/>
            <person name="Dinh H."/>
            <person name="Doddapaneni H."/>
            <person name="Dugan-Rocha S."/>
            <person name="Elkadiri S."/>
            <person name="Gnanaolivu R."/>
            <person name="Hernandez B."/>
            <person name="Skinner E."/>
            <person name="Javaid M."/>
            <person name="Lee S."/>
            <person name="Li M."/>
            <person name="Ming W."/>
            <person name="Munidasa M."/>
            <person name="Muniz J."/>
            <person name="Nguyen L."/>
            <person name="Hughes D."/>
            <person name="Osuji N."/>
            <person name="Pu L.-L."/>
            <person name="Puazo M."/>
            <person name="Qu C."/>
            <person name="Quiroz J."/>
            <person name="Raj R."/>
            <person name="Weissenberger G."/>
            <person name="Xin Y."/>
            <person name="Zou X."/>
            <person name="Han Y."/>
            <person name="Worley K."/>
            <person name="Muzny D."/>
            <person name="Gibbs R."/>
        </authorList>
    </citation>
    <scope>NUCLEOTIDE SEQUENCE</scope>
    <source>
        <strain evidence="1">Sampled in the wild</strain>
    </source>
</reference>
<keyword evidence="2" id="KW-1185">Reference proteome</keyword>
<evidence type="ECO:0000313" key="1">
    <source>
        <dbReference type="EMBL" id="KAG8232278.1"/>
    </source>
</evidence>